<accession>S2DGS4</accession>
<reference evidence="1 2" key="1">
    <citation type="journal article" date="2013" name="Genome Announc.">
        <title>Draft Genome Sequence of Indibacter alkaliphilus Strain LW1T, Isolated from Lonar Lake, a Haloalkaline Lake in the Buldana District of Maharashtra, India.</title>
        <authorList>
            <person name="Singh A."/>
            <person name="Kumar Jangir P."/>
            <person name="Sharma R."/>
            <person name="Singh A."/>
            <person name="Kumar Pinnaka A."/>
            <person name="Shivaji S."/>
        </authorList>
    </citation>
    <scope>NUCLEOTIDE SEQUENCE [LARGE SCALE GENOMIC DNA]</scope>
    <source>
        <strain evidence="2">CCUG 57479 / KCTC 22604 / LW1</strain>
    </source>
</reference>
<sequence>MDGKGIFLEKTMKKDLYFLLLFLLIFSACGEESPVPNSNLYIKFKVDGQEIFYQANALSPSLLNYDSNHKVYNAALQVIAPGSNGTKDFINILIRSETKIQTNLNYRLSDGIQIGAFTQPKILFTYADEKGDIYNAVILKESYPNLDIKDEAELTFTKIRDGIMEGIFSAILIGPVSSATGRGTGIKTISQGEFRLGYVESNS</sequence>
<dbReference type="EMBL" id="ALWO02000024">
    <property type="protein sequence ID" value="EOZ98124.1"/>
    <property type="molecule type" value="Genomic_DNA"/>
</dbReference>
<name>S2DGS4_INDAL</name>
<dbReference type="Proteomes" id="UP000006073">
    <property type="component" value="Unassembled WGS sequence"/>
</dbReference>
<proteinExistence type="predicted"/>
<organism evidence="1 2">
    <name type="scientific">Indibacter alkaliphilus (strain CCUG 57479 / KCTC 22604 / LW1)</name>
    <dbReference type="NCBI Taxonomy" id="1189612"/>
    <lineage>
        <taxon>Bacteria</taxon>
        <taxon>Pseudomonadati</taxon>
        <taxon>Bacteroidota</taxon>
        <taxon>Cytophagia</taxon>
        <taxon>Cytophagales</taxon>
        <taxon>Cyclobacteriaceae</taxon>
    </lineage>
</organism>
<evidence type="ECO:0000313" key="1">
    <source>
        <dbReference type="EMBL" id="EOZ98124.1"/>
    </source>
</evidence>
<gene>
    <name evidence="1" type="ORF">A33Q_1486</name>
</gene>
<dbReference type="AlphaFoldDB" id="S2DGS4"/>
<dbReference type="PROSITE" id="PS51257">
    <property type="entry name" value="PROKAR_LIPOPROTEIN"/>
    <property type="match status" value="1"/>
</dbReference>
<keyword evidence="2" id="KW-1185">Reference proteome</keyword>
<comment type="caution">
    <text evidence="1">The sequence shown here is derived from an EMBL/GenBank/DDBJ whole genome shotgun (WGS) entry which is preliminary data.</text>
</comment>
<evidence type="ECO:0000313" key="2">
    <source>
        <dbReference type="Proteomes" id="UP000006073"/>
    </source>
</evidence>
<protein>
    <submittedName>
        <fullName evidence="1">Uncharacterized protein</fullName>
    </submittedName>
</protein>